<feature type="coiled-coil region" evidence="1">
    <location>
        <begin position="250"/>
        <end position="277"/>
    </location>
</feature>
<evidence type="ECO:0000313" key="3">
    <source>
        <dbReference type="EMBL" id="KAJ9553563.1"/>
    </source>
</evidence>
<sequence length="323" mass="37411">MSKEIDDNMDDVPVSKSFAREEVAEAQGKKEGEKGKKSNKMPRVKCEGDGDIEVNNESFSRILGLKNEGLDIKAFVTGESWYDRIESWKAQFDDRSCIRAFEIQKKITQSENDDWRFRLNFIILFINSMAESSKMGIVNSTILLHLPNELDFKMTNWCKYICDCARDAKNAWSSKVAISFYTGPITFLMLLYVDSTSCEAVPHKRLIPAIREWKTSMLNGRQTYEFNNGGFGKLKLNNQEAEVFQDNLIIQSEEEILKDIDNDLDYLSEKKKSLECKIIEKMKLFSNNNQLKDRKKKFEQMFKMDEKLILLVDTDKGKGIFVE</sequence>
<comment type="caution">
    <text evidence="3">The sequence shown here is derived from an EMBL/GenBank/DDBJ whole genome shotgun (WGS) entry which is preliminary data.</text>
</comment>
<feature type="compositionally biased region" description="Basic and acidic residues" evidence="2">
    <location>
        <begin position="18"/>
        <end position="36"/>
    </location>
</feature>
<gene>
    <name evidence="3" type="ORF">OSB04_017608</name>
</gene>
<protein>
    <submittedName>
        <fullName evidence="3">Uncharacterized protein</fullName>
    </submittedName>
</protein>
<dbReference type="PANTHER" id="PTHR34835">
    <property type="entry name" value="OS07G0283600 PROTEIN-RELATED"/>
    <property type="match status" value="1"/>
</dbReference>
<feature type="region of interest" description="Disordered" evidence="2">
    <location>
        <begin position="1"/>
        <end position="44"/>
    </location>
</feature>
<keyword evidence="4" id="KW-1185">Reference proteome</keyword>
<name>A0AA38TAR8_9ASTR</name>
<evidence type="ECO:0000313" key="4">
    <source>
        <dbReference type="Proteomes" id="UP001172457"/>
    </source>
</evidence>
<organism evidence="3 4">
    <name type="scientific">Centaurea solstitialis</name>
    <name type="common">yellow star-thistle</name>
    <dbReference type="NCBI Taxonomy" id="347529"/>
    <lineage>
        <taxon>Eukaryota</taxon>
        <taxon>Viridiplantae</taxon>
        <taxon>Streptophyta</taxon>
        <taxon>Embryophyta</taxon>
        <taxon>Tracheophyta</taxon>
        <taxon>Spermatophyta</taxon>
        <taxon>Magnoliopsida</taxon>
        <taxon>eudicotyledons</taxon>
        <taxon>Gunneridae</taxon>
        <taxon>Pentapetalae</taxon>
        <taxon>asterids</taxon>
        <taxon>campanulids</taxon>
        <taxon>Asterales</taxon>
        <taxon>Asteraceae</taxon>
        <taxon>Carduoideae</taxon>
        <taxon>Cardueae</taxon>
        <taxon>Centaureinae</taxon>
        <taxon>Centaurea</taxon>
    </lineage>
</organism>
<accession>A0AA38TAR8</accession>
<dbReference type="Proteomes" id="UP001172457">
    <property type="component" value="Chromosome 4"/>
</dbReference>
<evidence type="ECO:0000256" key="1">
    <source>
        <dbReference type="SAM" id="Coils"/>
    </source>
</evidence>
<proteinExistence type="predicted"/>
<reference evidence="3" key="1">
    <citation type="submission" date="2023-03" db="EMBL/GenBank/DDBJ databases">
        <title>Chromosome-scale reference genome and RAD-based genetic map of yellow starthistle (Centaurea solstitialis) reveal putative structural variation and QTLs associated with invader traits.</title>
        <authorList>
            <person name="Reatini B."/>
            <person name="Cang F.A."/>
            <person name="Jiang Q."/>
            <person name="Mckibben M.T.W."/>
            <person name="Barker M.S."/>
            <person name="Rieseberg L.H."/>
            <person name="Dlugosch K.M."/>
        </authorList>
    </citation>
    <scope>NUCLEOTIDE SEQUENCE</scope>
    <source>
        <strain evidence="3">CAN-66</strain>
        <tissue evidence="3">Leaf</tissue>
    </source>
</reference>
<dbReference type="AlphaFoldDB" id="A0AA38TAR8"/>
<evidence type="ECO:0000256" key="2">
    <source>
        <dbReference type="SAM" id="MobiDB-lite"/>
    </source>
</evidence>
<dbReference type="EMBL" id="JARYMX010000004">
    <property type="protein sequence ID" value="KAJ9553563.1"/>
    <property type="molecule type" value="Genomic_DNA"/>
</dbReference>
<dbReference type="PANTHER" id="PTHR34835:SF90">
    <property type="entry name" value="AMINOTRANSFERASE-LIKE PLANT MOBILE DOMAIN-CONTAINING PROTEIN"/>
    <property type="match status" value="1"/>
</dbReference>
<keyword evidence="1" id="KW-0175">Coiled coil</keyword>